<dbReference type="EMBL" id="MH588547">
    <property type="protein sequence ID" value="AXQ70019.1"/>
    <property type="molecule type" value="Genomic_DNA"/>
</dbReference>
<sequence>MLDLNLSVEEITDILERELSSHEDIIYGEKNAAQSIIDYVQAKALIASQHDAYGLPLSILETFRKHSLKVEYVNRKDDLPDAMDVYFEGGREITLCHVEVPVESWVVVSWNGKLKRPEVELLATDMAKAWGAELKAKEAGQPKGKKVR</sequence>
<accession>A0A385EGT4</accession>
<proteinExistence type="predicted"/>
<gene>
    <name evidence="1" type="ORF">CcrSC_gp437</name>
</gene>
<evidence type="ECO:0000313" key="2">
    <source>
        <dbReference type="Proteomes" id="UP000259683"/>
    </source>
</evidence>
<dbReference type="Proteomes" id="UP000259683">
    <property type="component" value="Segment"/>
</dbReference>
<name>A0A385EGT4_9CAUD</name>
<evidence type="ECO:0000313" key="1">
    <source>
        <dbReference type="EMBL" id="AXQ70019.1"/>
    </source>
</evidence>
<reference evidence="1" key="1">
    <citation type="submission" date="2018-07" db="EMBL/GenBank/DDBJ databases">
        <authorList>
            <person name="Wilson K.M."/>
            <person name="Ely B."/>
        </authorList>
    </citation>
    <scope>NUCLEOTIDE SEQUENCE</scope>
</reference>
<keyword evidence="2" id="KW-1185">Reference proteome</keyword>
<organism evidence="1 2">
    <name type="scientific">Caulobacter phage CcrSC</name>
    <dbReference type="NCBI Taxonomy" id="2283272"/>
    <lineage>
        <taxon>Viruses</taxon>
        <taxon>Duplodnaviria</taxon>
        <taxon>Heunggongvirae</taxon>
        <taxon>Uroviricota</taxon>
        <taxon>Caudoviricetes</taxon>
        <taxon>Jeanschmidtviridae</taxon>
        <taxon>Bertelyvirus</taxon>
        <taxon>Bertelyvirus SC</taxon>
    </lineage>
</organism>
<reference evidence="1" key="2">
    <citation type="submission" date="2021-07" db="EMBL/GenBank/DDBJ databases">
        <title>Giant CbK-like Caulobacter bacteriophages have genetically divergent genomes.</title>
        <authorList>
            <person name="Wilson K."/>
            <person name="Ely B."/>
        </authorList>
    </citation>
    <scope>NUCLEOTIDE SEQUENCE</scope>
</reference>
<protein>
    <submittedName>
        <fullName evidence="1">Uncharacterized protein</fullName>
    </submittedName>
</protein>